<keyword evidence="2" id="KW-1185">Reference proteome</keyword>
<evidence type="ECO:0000313" key="1">
    <source>
        <dbReference type="EMBL" id="GMN48201.1"/>
    </source>
</evidence>
<name>A0AA88AUA8_FICCA</name>
<reference evidence="1" key="1">
    <citation type="submission" date="2023-07" db="EMBL/GenBank/DDBJ databases">
        <title>draft genome sequence of fig (Ficus carica).</title>
        <authorList>
            <person name="Takahashi T."/>
            <person name="Nishimura K."/>
        </authorList>
    </citation>
    <scope>NUCLEOTIDE SEQUENCE</scope>
</reference>
<proteinExistence type="predicted"/>
<sequence length="56" mass="6607">MRTLTWEARHDVSPPTRRLLECWFGYPVVAVRHADKAGGGKLELELEIWVKMRERD</sequence>
<evidence type="ECO:0000313" key="2">
    <source>
        <dbReference type="Proteomes" id="UP001187192"/>
    </source>
</evidence>
<protein>
    <submittedName>
        <fullName evidence="1">Uncharacterized protein</fullName>
    </submittedName>
</protein>
<comment type="caution">
    <text evidence="1">The sequence shown here is derived from an EMBL/GenBank/DDBJ whole genome shotgun (WGS) entry which is preliminary data.</text>
</comment>
<dbReference type="EMBL" id="BTGU01000027">
    <property type="protein sequence ID" value="GMN48201.1"/>
    <property type="molecule type" value="Genomic_DNA"/>
</dbReference>
<dbReference type="AlphaFoldDB" id="A0AA88AUA8"/>
<accession>A0AA88AUA8</accession>
<organism evidence="1 2">
    <name type="scientific">Ficus carica</name>
    <name type="common">Common fig</name>
    <dbReference type="NCBI Taxonomy" id="3494"/>
    <lineage>
        <taxon>Eukaryota</taxon>
        <taxon>Viridiplantae</taxon>
        <taxon>Streptophyta</taxon>
        <taxon>Embryophyta</taxon>
        <taxon>Tracheophyta</taxon>
        <taxon>Spermatophyta</taxon>
        <taxon>Magnoliopsida</taxon>
        <taxon>eudicotyledons</taxon>
        <taxon>Gunneridae</taxon>
        <taxon>Pentapetalae</taxon>
        <taxon>rosids</taxon>
        <taxon>fabids</taxon>
        <taxon>Rosales</taxon>
        <taxon>Moraceae</taxon>
        <taxon>Ficeae</taxon>
        <taxon>Ficus</taxon>
    </lineage>
</organism>
<dbReference type="Proteomes" id="UP001187192">
    <property type="component" value="Unassembled WGS sequence"/>
</dbReference>
<dbReference type="Gramene" id="FCD_00025068-RA">
    <property type="protein sequence ID" value="FCD_00025068-RA:cds"/>
    <property type="gene ID" value="FCD_00025068"/>
</dbReference>
<gene>
    <name evidence="1" type="ORF">TIFTF001_017382</name>
</gene>